<sequence>MIFIHIQLVFSSLSPSIKGKQIRNSICLKRKFENISSQATNEYHGQNKMLRTEEILESSRLTIDDLHEILEKEDNINHNFEYSADEKSKINEIFEEILTIETNCEKQNIIKTLETISKDQYKGVQTSNSNFIRILEHSTLKYPLKWFAKLTEYYTANINRAPYPDNAEFINLNKCIAFVSSFLKSYNNANTIDMKNMEIETLNYDLYEYNSKKYKKFDSFISIFLRSYKKYMTEINKIIKHDLQKLTKNFIDIEDSDLNLNDDNIYDETLKEILNWF</sequence>
<dbReference type="EMBL" id="KK365168">
    <property type="protein sequence ID" value="KCZ80669.1"/>
    <property type="molecule type" value="Genomic_DNA"/>
</dbReference>
<evidence type="ECO:0000313" key="1">
    <source>
        <dbReference type="EMBL" id="KCZ80669.1"/>
    </source>
</evidence>
<evidence type="ECO:0000313" key="2">
    <source>
        <dbReference type="Proteomes" id="UP000030655"/>
    </source>
</evidence>
<dbReference type="AlphaFoldDB" id="A0A059F103"/>
<organism evidence="1 2">
    <name type="scientific">Anncaliia algerae PRA339</name>
    <dbReference type="NCBI Taxonomy" id="1288291"/>
    <lineage>
        <taxon>Eukaryota</taxon>
        <taxon>Fungi</taxon>
        <taxon>Fungi incertae sedis</taxon>
        <taxon>Microsporidia</taxon>
        <taxon>Tubulinosematoidea</taxon>
        <taxon>Tubulinosematidae</taxon>
        <taxon>Anncaliia</taxon>
    </lineage>
</organism>
<dbReference type="VEuPathDB" id="MicrosporidiaDB:H312_01925"/>
<dbReference type="Proteomes" id="UP000030655">
    <property type="component" value="Unassembled WGS sequence"/>
</dbReference>
<name>A0A059F103_9MICR</name>
<keyword evidence="2" id="KW-1185">Reference proteome</keyword>
<accession>A0A059F103</accession>
<reference evidence="2" key="1">
    <citation type="submission" date="2013-02" db="EMBL/GenBank/DDBJ databases">
        <authorList>
            <consortium name="The Broad Institute Genome Sequencing Platform"/>
            <person name="Cuomo C."/>
            <person name="Becnel J."/>
            <person name="Sanscrainte N."/>
            <person name="Walker B."/>
            <person name="Young S.K."/>
            <person name="Zeng Q."/>
            <person name="Gargeya S."/>
            <person name="Fitzgerald M."/>
            <person name="Haas B."/>
            <person name="Abouelleil A."/>
            <person name="Alvarado L."/>
            <person name="Arachchi H.M."/>
            <person name="Berlin A.M."/>
            <person name="Chapman S.B."/>
            <person name="Dewar J."/>
            <person name="Goldberg J."/>
            <person name="Griggs A."/>
            <person name="Gujja S."/>
            <person name="Hansen M."/>
            <person name="Howarth C."/>
            <person name="Imamovic A."/>
            <person name="Larimer J."/>
            <person name="McCowan C."/>
            <person name="Murphy C."/>
            <person name="Neiman D."/>
            <person name="Pearson M."/>
            <person name="Priest M."/>
            <person name="Roberts A."/>
            <person name="Saif S."/>
            <person name="Shea T."/>
            <person name="Sisk P."/>
            <person name="Sykes S."/>
            <person name="Wortman J."/>
            <person name="Nusbaum C."/>
            <person name="Birren B."/>
        </authorList>
    </citation>
    <scope>NUCLEOTIDE SEQUENCE [LARGE SCALE GENOMIC DNA]</scope>
    <source>
        <strain evidence="2">PRA339</strain>
    </source>
</reference>
<reference evidence="1 2" key="2">
    <citation type="submission" date="2014-03" db="EMBL/GenBank/DDBJ databases">
        <title>The Genome Sequence of Anncaliia algerae insect isolate PRA339.</title>
        <authorList>
            <consortium name="The Broad Institute Genome Sequencing Platform"/>
            <consortium name="The Broad Institute Genome Sequencing Center for Infectious Disease"/>
            <person name="Cuomo C."/>
            <person name="Becnel J."/>
            <person name="Sanscrainte N."/>
            <person name="Walker B."/>
            <person name="Young S.K."/>
            <person name="Zeng Q."/>
            <person name="Gargeya S."/>
            <person name="Fitzgerald M."/>
            <person name="Haas B."/>
            <person name="Abouelleil A."/>
            <person name="Alvarado L."/>
            <person name="Arachchi H.M."/>
            <person name="Berlin A.M."/>
            <person name="Chapman S.B."/>
            <person name="Dewar J."/>
            <person name="Goldberg J."/>
            <person name="Griggs A."/>
            <person name="Gujja S."/>
            <person name="Hansen M."/>
            <person name="Howarth C."/>
            <person name="Imamovic A."/>
            <person name="Larimer J."/>
            <person name="McCowan C."/>
            <person name="Murphy C."/>
            <person name="Neiman D."/>
            <person name="Pearson M."/>
            <person name="Priest M."/>
            <person name="Roberts A."/>
            <person name="Saif S."/>
            <person name="Shea T."/>
            <person name="Sisk P."/>
            <person name="Sykes S."/>
            <person name="Wortman J."/>
            <person name="Nusbaum C."/>
            <person name="Birren B."/>
        </authorList>
    </citation>
    <scope>NUCLEOTIDE SEQUENCE [LARGE SCALE GENOMIC DNA]</scope>
    <source>
        <strain evidence="1 2">PRA339</strain>
    </source>
</reference>
<gene>
    <name evidence="1" type="ORF">H312_01925</name>
</gene>
<dbReference type="HOGENOM" id="CLU_087802_0_0_1"/>
<feature type="non-terminal residue" evidence="1">
    <location>
        <position position="277"/>
    </location>
</feature>
<proteinExistence type="predicted"/>
<dbReference type="OrthoDB" id="10313438at2759"/>
<protein>
    <submittedName>
        <fullName evidence="1">Uncharacterized protein</fullName>
    </submittedName>
</protein>